<reference evidence="2" key="1">
    <citation type="submission" date="2016-06" db="EMBL/GenBank/DDBJ databases">
        <title>Four novel species of enterococci isolated from chicken manure.</title>
        <authorList>
            <person name="Van Tyne D."/>
        </authorList>
    </citation>
    <scope>NUCLEOTIDE SEQUENCE [LARGE SCALE GENOMIC DNA]</scope>
    <source>
        <strain evidence="2">JM9A</strain>
    </source>
</reference>
<keyword evidence="2" id="KW-1185">Reference proteome</keyword>
<evidence type="ECO:0000313" key="2">
    <source>
        <dbReference type="Proteomes" id="UP001429357"/>
    </source>
</evidence>
<name>A0ABV0F1U2_9ENTE</name>
<dbReference type="EMBL" id="MAEI02000001">
    <property type="protein sequence ID" value="MEO1782024.1"/>
    <property type="molecule type" value="Genomic_DNA"/>
</dbReference>
<reference evidence="1 2" key="2">
    <citation type="submission" date="2024-02" db="EMBL/GenBank/DDBJ databases">
        <title>The Genome Sequence of Enterococcus diestrammenae JM9A.</title>
        <authorList>
            <person name="Earl A."/>
            <person name="Manson A."/>
            <person name="Gilmore M."/>
            <person name="Sanders J."/>
            <person name="Shea T."/>
            <person name="Howe W."/>
            <person name="Livny J."/>
            <person name="Cuomo C."/>
            <person name="Neafsey D."/>
            <person name="Birren B."/>
        </authorList>
    </citation>
    <scope>NUCLEOTIDE SEQUENCE [LARGE SCALE GENOMIC DNA]</scope>
    <source>
        <strain evidence="1 2">JM9A</strain>
    </source>
</reference>
<comment type="caution">
    <text evidence="1">The sequence shown here is derived from an EMBL/GenBank/DDBJ whole genome shotgun (WGS) entry which is preliminary data.</text>
</comment>
<organism evidence="1 2">
    <name type="scientific">Enterococcus diestrammenae</name>
    <dbReference type="NCBI Taxonomy" id="1155073"/>
    <lineage>
        <taxon>Bacteria</taxon>
        <taxon>Bacillati</taxon>
        <taxon>Bacillota</taxon>
        <taxon>Bacilli</taxon>
        <taxon>Lactobacillales</taxon>
        <taxon>Enterococcaceae</taxon>
        <taxon>Enterococcus</taxon>
    </lineage>
</organism>
<protein>
    <submittedName>
        <fullName evidence="1">Uncharacterized protein</fullName>
    </submittedName>
</protein>
<dbReference type="Proteomes" id="UP001429357">
    <property type="component" value="Unassembled WGS sequence"/>
</dbReference>
<evidence type="ECO:0000313" key="1">
    <source>
        <dbReference type="EMBL" id="MEO1782024.1"/>
    </source>
</evidence>
<gene>
    <name evidence="1" type="ORF">BAU18_001617</name>
</gene>
<sequence>MKVIAIRYFEDRDHGHFILKAEPLKPNCKWQWFFENEQTGKTKLLRFETGSNFITSTEEIIENKFYTGFIFCKTIFENGEEIVSQKIKLGDSIGKMLSRGICFETILSYDATGYITDLEFD</sequence>
<proteinExistence type="predicted"/>
<accession>A0ABV0F1U2</accession>